<sequence length="449" mass="50442">MFTSICASDQYSSQAYTGYAQSTPVPQFSVSSFQAVPAMHMMNNTAAARQIFPGSEYRTTPEIHVAQDSDYRSSVPLLVGTNVIRASRSHLQAAYGQQFLHQVRESHPERYTALQEVGNTEQNEMEDMVGPAMYAGCKMRIPGGNEMDLRCKVEAGPQRKTYTALIEGHDSLKLPKDLLVANFLADLKKGFASAGMINLSQHAVTIRPHTHLANAFLIESFVEFPDEKQIDASGEGLGTVLAHVQDEAERVIAYASRGLSPPDTRYTSHKLEFLALKWAITDKFHDHLYGRKFSVLTDNSPLKYVMTSAKLDATARLHVDQGRNFESAIVKELYTFIQRFNRCKMFVLQYRSFCKAVKIWLHSLPNKGHGQQELHEFHLKHFISFFLPPPPPALALPLPSCGSIVPKLVDCTMALISIYPEIYALNKVMTELEQQQFEAFCKQMQSQAE</sequence>
<evidence type="ECO:0000313" key="8">
    <source>
        <dbReference type="EMBL" id="KAF0035369.1"/>
    </source>
</evidence>
<protein>
    <recommendedName>
        <fullName evidence="7">Reverse transcriptase RNase H-like domain-containing protein</fullName>
    </recommendedName>
</protein>
<dbReference type="PANTHER" id="PTHR34072">
    <property type="entry name" value="ENZYMATIC POLYPROTEIN-RELATED"/>
    <property type="match status" value="1"/>
</dbReference>
<dbReference type="GO" id="GO:0004519">
    <property type="term" value="F:endonuclease activity"/>
    <property type="evidence" value="ECO:0007669"/>
    <property type="project" value="UniProtKB-KW"/>
</dbReference>
<name>A0A6A4SRS7_SCOMX</name>
<dbReference type="SUPFAM" id="SSF56672">
    <property type="entry name" value="DNA/RNA polymerases"/>
    <property type="match status" value="1"/>
</dbReference>
<dbReference type="Pfam" id="PF17917">
    <property type="entry name" value="RT_RNaseH"/>
    <property type="match status" value="1"/>
</dbReference>
<keyword evidence="1" id="KW-0808">Transferase</keyword>
<dbReference type="Proteomes" id="UP000438429">
    <property type="component" value="Unassembled WGS sequence"/>
</dbReference>
<keyword evidence="5" id="KW-0378">Hydrolase</keyword>
<evidence type="ECO:0000313" key="9">
    <source>
        <dbReference type="Proteomes" id="UP000438429"/>
    </source>
</evidence>
<dbReference type="InterPro" id="IPR043502">
    <property type="entry name" value="DNA/RNA_pol_sf"/>
</dbReference>
<reference evidence="8 9" key="1">
    <citation type="submission" date="2019-06" db="EMBL/GenBank/DDBJ databases">
        <title>Draft genomes of female and male turbot (Scophthalmus maximus).</title>
        <authorList>
            <person name="Xu H."/>
            <person name="Xu X.-W."/>
            <person name="Shao C."/>
            <person name="Chen S."/>
        </authorList>
    </citation>
    <scope>NUCLEOTIDE SEQUENCE [LARGE SCALE GENOMIC DNA]</scope>
    <source>
        <strain evidence="8">Ysfricsl-2016a</strain>
        <tissue evidence="8">Blood</tissue>
    </source>
</reference>
<dbReference type="PANTHER" id="PTHR34072:SF43">
    <property type="entry name" value="RIBONUCLEASE H"/>
    <property type="match status" value="1"/>
</dbReference>
<dbReference type="FunFam" id="3.10.20.370:FF:000001">
    <property type="entry name" value="Retrovirus-related Pol polyprotein from transposon 17.6-like protein"/>
    <property type="match status" value="1"/>
</dbReference>
<evidence type="ECO:0000256" key="5">
    <source>
        <dbReference type="ARBA" id="ARBA00022801"/>
    </source>
</evidence>
<dbReference type="AlphaFoldDB" id="A0A6A4SRS7"/>
<dbReference type="GO" id="GO:0003964">
    <property type="term" value="F:RNA-directed DNA polymerase activity"/>
    <property type="evidence" value="ECO:0007669"/>
    <property type="project" value="UniProtKB-KW"/>
</dbReference>
<keyword evidence="2" id="KW-0548">Nucleotidyltransferase</keyword>
<keyword evidence="3" id="KW-0540">Nuclease</keyword>
<evidence type="ECO:0000256" key="6">
    <source>
        <dbReference type="ARBA" id="ARBA00022918"/>
    </source>
</evidence>
<organism evidence="8 9">
    <name type="scientific">Scophthalmus maximus</name>
    <name type="common">Turbot</name>
    <name type="synonym">Psetta maxima</name>
    <dbReference type="NCBI Taxonomy" id="52904"/>
    <lineage>
        <taxon>Eukaryota</taxon>
        <taxon>Metazoa</taxon>
        <taxon>Chordata</taxon>
        <taxon>Craniata</taxon>
        <taxon>Vertebrata</taxon>
        <taxon>Euteleostomi</taxon>
        <taxon>Actinopterygii</taxon>
        <taxon>Neopterygii</taxon>
        <taxon>Teleostei</taxon>
        <taxon>Neoteleostei</taxon>
        <taxon>Acanthomorphata</taxon>
        <taxon>Carangaria</taxon>
        <taxon>Pleuronectiformes</taxon>
        <taxon>Pleuronectoidei</taxon>
        <taxon>Scophthalmidae</taxon>
        <taxon>Scophthalmus</taxon>
    </lineage>
</organism>
<evidence type="ECO:0000256" key="1">
    <source>
        <dbReference type="ARBA" id="ARBA00022679"/>
    </source>
</evidence>
<comment type="caution">
    <text evidence="8">The sequence shown here is derived from an EMBL/GenBank/DDBJ whole genome shotgun (WGS) entry which is preliminary data.</text>
</comment>
<evidence type="ECO:0000259" key="7">
    <source>
        <dbReference type="Pfam" id="PF17917"/>
    </source>
</evidence>
<proteinExistence type="predicted"/>
<evidence type="ECO:0000256" key="3">
    <source>
        <dbReference type="ARBA" id="ARBA00022722"/>
    </source>
</evidence>
<keyword evidence="4" id="KW-0255">Endonuclease</keyword>
<accession>A0A6A4SRS7</accession>
<feature type="domain" description="Reverse transcriptase RNase H-like" evidence="7">
    <location>
        <begin position="229"/>
        <end position="311"/>
    </location>
</feature>
<dbReference type="InterPro" id="IPR041373">
    <property type="entry name" value="RT_RNaseH"/>
</dbReference>
<dbReference type="GO" id="GO:0016787">
    <property type="term" value="F:hydrolase activity"/>
    <property type="evidence" value="ECO:0007669"/>
    <property type="project" value="UniProtKB-KW"/>
</dbReference>
<evidence type="ECO:0000256" key="2">
    <source>
        <dbReference type="ARBA" id="ARBA00022695"/>
    </source>
</evidence>
<dbReference type="InterPro" id="IPR031378">
    <property type="entry name" value="SVBP"/>
</dbReference>
<gene>
    <name evidence="8" type="ORF">F2P81_013127</name>
</gene>
<dbReference type="Pfam" id="PF15674">
    <property type="entry name" value="CCDC23"/>
    <property type="match status" value="1"/>
</dbReference>
<evidence type="ECO:0000256" key="4">
    <source>
        <dbReference type="ARBA" id="ARBA00022759"/>
    </source>
</evidence>
<keyword evidence="6" id="KW-0695">RNA-directed DNA polymerase</keyword>
<dbReference type="EMBL" id="VEVO01000011">
    <property type="protein sequence ID" value="KAF0035369.1"/>
    <property type="molecule type" value="Genomic_DNA"/>
</dbReference>